<dbReference type="InterPro" id="IPR050490">
    <property type="entry name" value="Bact_solute-bd_prot1"/>
</dbReference>
<evidence type="ECO:0000256" key="7">
    <source>
        <dbReference type="SAM" id="SignalP"/>
    </source>
</evidence>
<gene>
    <name evidence="8" type="ORF">GCWU0000282_001768</name>
</gene>
<organism evidence="8 9">
    <name type="scientific">Catonella morbi ATCC 51271</name>
    <dbReference type="NCBI Taxonomy" id="592026"/>
    <lineage>
        <taxon>Bacteria</taxon>
        <taxon>Bacillati</taxon>
        <taxon>Bacillota</taxon>
        <taxon>Clostridia</taxon>
        <taxon>Lachnospirales</taxon>
        <taxon>Lachnospiraceae</taxon>
        <taxon>Catonella</taxon>
    </lineage>
</organism>
<name>V2Y1P2_9FIRM</name>
<evidence type="ECO:0000256" key="4">
    <source>
        <dbReference type="ARBA" id="ARBA00023139"/>
    </source>
</evidence>
<dbReference type="Proteomes" id="UP000018227">
    <property type="component" value="Unassembled WGS sequence"/>
</dbReference>
<proteinExistence type="predicted"/>
<dbReference type="SUPFAM" id="SSF53850">
    <property type="entry name" value="Periplasmic binding protein-like II"/>
    <property type="match status" value="1"/>
</dbReference>
<evidence type="ECO:0000256" key="5">
    <source>
        <dbReference type="ARBA" id="ARBA00023288"/>
    </source>
</evidence>
<dbReference type="InterPro" id="IPR006059">
    <property type="entry name" value="SBP"/>
</dbReference>
<dbReference type="Pfam" id="PF01547">
    <property type="entry name" value="SBP_bac_1"/>
    <property type="match status" value="1"/>
</dbReference>
<feature type="region of interest" description="Disordered" evidence="6">
    <location>
        <begin position="27"/>
        <end position="49"/>
    </location>
</feature>
<evidence type="ECO:0000313" key="8">
    <source>
        <dbReference type="EMBL" id="ESL02898.1"/>
    </source>
</evidence>
<feature type="compositionally biased region" description="Low complexity" evidence="6">
    <location>
        <begin position="39"/>
        <end position="49"/>
    </location>
</feature>
<keyword evidence="1" id="KW-1003">Cell membrane</keyword>
<evidence type="ECO:0000256" key="6">
    <source>
        <dbReference type="SAM" id="MobiDB-lite"/>
    </source>
</evidence>
<keyword evidence="2 7" id="KW-0732">Signal</keyword>
<evidence type="ECO:0000256" key="1">
    <source>
        <dbReference type="ARBA" id="ARBA00022475"/>
    </source>
</evidence>
<protein>
    <recommendedName>
        <fullName evidence="10">ABC transporter, solute-binding protein</fullName>
    </recommendedName>
</protein>
<comment type="caution">
    <text evidence="8">The sequence shown here is derived from an EMBL/GenBank/DDBJ whole genome shotgun (WGS) entry which is preliminary data.</text>
</comment>
<sequence length="453" mass="50475">MLQLKKVKAVSVFMAAILALTACGGGTTKPTEDNGSKNGSGSAVAKVSSVKSSDKKSNEKVELRFLLWGNQKEIEYKTKWTDEFNAAHDNIHVNLEAIPEGFHDKLTVQVSSNTLADLVQIAGDFGGEYFKKDVFAPLDSYIEKDGLKGAWVDSLMSGLSYNGSVYAAPTTFYSGFIIYNKTMFKENNIPLPTNDWTEEDFLKAAKALTKGEGDSKVWGADFSSWWAYSLARNLYDGYKAWDWEAGKMTADTEGFKDGVQFITDLYRVHKISPTPTMAKDVGGTFETGKYAMTVGASWDMASFNEAIGDKFEWDIVTFPSNSKYGKWRSPLWTTAIGISADSPHKDEAWEYIKYMSAQGKVQEEMEIIGLPALKSISEDSNFINSIPEGWKKFNKSVFFDALDYAVDGVVLNEIQDEIIKVELELLFAGEQDIDTTLKNIQTKGQLKLDRMKE</sequence>
<evidence type="ECO:0000256" key="2">
    <source>
        <dbReference type="ARBA" id="ARBA00022729"/>
    </source>
</evidence>
<accession>V2Y1P2</accession>
<dbReference type="Gene3D" id="3.40.190.10">
    <property type="entry name" value="Periplasmic binding protein-like II"/>
    <property type="match status" value="1"/>
</dbReference>
<keyword evidence="4" id="KW-0564">Palmitate</keyword>
<dbReference type="CDD" id="cd13585">
    <property type="entry name" value="PBP2_TMBP_like"/>
    <property type="match status" value="1"/>
</dbReference>
<keyword evidence="5" id="KW-0449">Lipoprotein</keyword>
<evidence type="ECO:0008006" key="10">
    <source>
        <dbReference type="Google" id="ProtNLM"/>
    </source>
</evidence>
<evidence type="ECO:0000313" key="9">
    <source>
        <dbReference type="Proteomes" id="UP000018227"/>
    </source>
</evidence>
<dbReference type="EMBL" id="ACIL03000013">
    <property type="protein sequence ID" value="ESL02898.1"/>
    <property type="molecule type" value="Genomic_DNA"/>
</dbReference>
<feature type="signal peptide" evidence="7">
    <location>
        <begin position="1"/>
        <end position="24"/>
    </location>
</feature>
<dbReference type="PROSITE" id="PS51257">
    <property type="entry name" value="PROKAR_LIPOPROTEIN"/>
    <property type="match status" value="1"/>
</dbReference>
<dbReference type="PANTHER" id="PTHR43649:SF33">
    <property type="entry name" value="POLYGALACTURONAN_RHAMNOGALACTURONAN-BINDING PROTEIN YTCQ"/>
    <property type="match status" value="1"/>
</dbReference>
<keyword evidence="9" id="KW-1185">Reference proteome</keyword>
<dbReference type="PANTHER" id="PTHR43649">
    <property type="entry name" value="ARABINOSE-BINDING PROTEIN-RELATED"/>
    <property type="match status" value="1"/>
</dbReference>
<dbReference type="RefSeq" id="WP_023354640.1">
    <property type="nucleotide sequence ID" value="NZ_KI535368.1"/>
</dbReference>
<dbReference type="eggNOG" id="COG1653">
    <property type="taxonomic scope" value="Bacteria"/>
</dbReference>
<reference evidence="8 9" key="1">
    <citation type="submission" date="2013-06" db="EMBL/GenBank/DDBJ databases">
        <authorList>
            <person name="Weinstock G."/>
            <person name="Sodergren E."/>
            <person name="Clifton S."/>
            <person name="Fulton L."/>
            <person name="Fulton B."/>
            <person name="Courtney L."/>
            <person name="Fronick C."/>
            <person name="Harrison M."/>
            <person name="Strong C."/>
            <person name="Farmer C."/>
            <person name="Delahaunty K."/>
            <person name="Markovic C."/>
            <person name="Hall O."/>
            <person name="Minx P."/>
            <person name="Tomlinson C."/>
            <person name="Mitreva M."/>
            <person name="Nelson J."/>
            <person name="Hou S."/>
            <person name="Wollam A."/>
            <person name="Pepin K.H."/>
            <person name="Johnson M."/>
            <person name="Bhonagiri V."/>
            <person name="Nash W.E."/>
            <person name="Warren W."/>
            <person name="Chinwalla A."/>
            <person name="Mardis E.R."/>
            <person name="Wilson R.K."/>
        </authorList>
    </citation>
    <scope>NUCLEOTIDE SEQUENCE [LARGE SCALE GENOMIC DNA]</scope>
    <source>
        <strain evidence="8 9">ATCC 51271</strain>
    </source>
</reference>
<feature type="chain" id="PRO_5039264211" description="ABC transporter, solute-binding protein" evidence="7">
    <location>
        <begin position="25"/>
        <end position="453"/>
    </location>
</feature>
<keyword evidence="3" id="KW-0472">Membrane</keyword>
<dbReference type="AlphaFoldDB" id="V2Y1P2"/>
<dbReference type="HOGENOM" id="CLU_031285_10_5_9"/>
<dbReference type="STRING" id="592026.GCWU0000282_001768"/>
<evidence type="ECO:0000256" key="3">
    <source>
        <dbReference type="ARBA" id="ARBA00023136"/>
    </source>
</evidence>